<dbReference type="Proteomes" id="UP001189429">
    <property type="component" value="Unassembled WGS sequence"/>
</dbReference>
<proteinExistence type="predicted"/>
<keyword evidence="3" id="KW-1185">Reference proteome</keyword>
<comment type="caution">
    <text evidence="2">The sequence shown here is derived from an EMBL/GenBank/DDBJ whole genome shotgun (WGS) entry which is preliminary data.</text>
</comment>
<gene>
    <name evidence="2" type="ORF">PCOR1329_LOCUS437</name>
</gene>
<feature type="region of interest" description="Disordered" evidence="1">
    <location>
        <begin position="73"/>
        <end position="106"/>
    </location>
</feature>
<feature type="non-terminal residue" evidence="2">
    <location>
        <position position="1"/>
    </location>
</feature>
<reference evidence="2" key="1">
    <citation type="submission" date="2023-10" db="EMBL/GenBank/DDBJ databases">
        <authorList>
            <person name="Chen Y."/>
            <person name="Shah S."/>
            <person name="Dougan E. K."/>
            <person name="Thang M."/>
            <person name="Chan C."/>
        </authorList>
    </citation>
    <scope>NUCLEOTIDE SEQUENCE [LARGE SCALE GENOMIC DNA]</scope>
</reference>
<evidence type="ECO:0000256" key="1">
    <source>
        <dbReference type="SAM" id="MobiDB-lite"/>
    </source>
</evidence>
<protein>
    <submittedName>
        <fullName evidence="2">Uncharacterized protein</fullName>
    </submittedName>
</protein>
<evidence type="ECO:0000313" key="3">
    <source>
        <dbReference type="Proteomes" id="UP001189429"/>
    </source>
</evidence>
<feature type="compositionally biased region" description="Low complexity" evidence="1">
    <location>
        <begin position="86"/>
        <end position="104"/>
    </location>
</feature>
<name>A0ABN9PEM3_9DINO</name>
<accession>A0ABN9PEM3</accession>
<organism evidence="2 3">
    <name type="scientific">Prorocentrum cordatum</name>
    <dbReference type="NCBI Taxonomy" id="2364126"/>
    <lineage>
        <taxon>Eukaryota</taxon>
        <taxon>Sar</taxon>
        <taxon>Alveolata</taxon>
        <taxon>Dinophyceae</taxon>
        <taxon>Prorocentrales</taxon>
        <taxon>Prorocentraceae</taxon>
        <taxon>Prorocentrum</taxon>
    </lineage>
</organism>
<evidence type="ECO:0000313" key="2">
    <source>
        <dbReference type="EMBL" id="CAK0788583.1"/>
    </source>
</evidence>
<dbReference type="EMBL" id="CAUYUJ010000088">
    <property type="protein sequence ID" value="CAK0788583.1"/>
    <property type="molecule type" value="Genomic_DNA"/>
</dbReference>
<sequence>GLEVLNVRKGAMASVSTEKSGAISGEFEASEETLAEANDGGLEREIPANALAKAMVDVESAGALEAAVPAPAALPRPTAPSPQTLPAGAAPSPARPAAAPTSGAKTARAAVAGLDKSQSTLLQQGAQATAAADAAGVAAAAAAAAEVADAAAPPSAEKPAHQKLHMTVFAEAKKLKGQSIAEASKSDKSDWRWARDECEPLNAPASESTGAVTAALANVEAGILLKSFGELMKDHEENPQSASDALHSMMDLVKVQSTSPSTALILLQRMHAARVQTVEVNPAYQGREARRGHVRSDGAADPACCLSALACVSDATSREFELAVVEVSQPVSADVDTRGQGQ</sequence>